<evidence type="ECO:0000259" key="1">
    <source>
        <dbReference type="Pfam" id="PF12728"/>
    </source>
</evidence>
<proteinExistence type="predicted"/>
<organism evidence="2 3">
    <name type="scientific">Saccharothrix texasensis</name>
    <dbReference type="NCBI Taxonomy" id="103734"/>
    <lineage>
        <taxon>Bacteria</taxon>
        <taxon>Bacillati</taxon>
        <taxon>Actinomycetota</taxon>
        <taxon>Actinomycetes</taxon>
        <taxon>Pseudonocardiales</taxon>
        <taxon>Pseudonocardiaceae</taxon>
        <taxon>Saccharothrix</taxon>
    </lineage>
</organism>
<dbReference type="Pfam" id="PF12728">
    <property type="entry name" value="HTH_17"/>
    <property type="match status" value="1"/>
</dbReference>
<gene>
    <name evidence="2" type="ORF">EDD40_5208</name>
</gene>
<dbReference type="AlphaFoldDB" id="A0A3N1HBC7"/>
<dbReference type="OrthoDB" id="194758at2"/>
<protein>
    <submittedName>
        <fullName evidence="2">Helix-turn-helix protein</fullName>
    </submittedName>
</protein>
<dbReference type="Proteomes" id="UP000268727">
    <property type="component" value="Unassembled WGS sequence"/>
</dbReference>
<dbReference type="InterPro" id="IPR009061">
    <property type="entry name" value="DNA-bd_dom_put_sf"/>
</dbReference>
<dbReference type="SUPFAM" id="SSF46955">
    <property type="entry name" value="Putative DNA-binding domain"/>
    <property type="match status" value="1"/>
</dbReference>
<accession>A0A3N1HBC7</accession>
<keyword evidence="3" id="KW-1185">Reference proteome</keyword>
<evidence type="ECO:0000313" key="2">
    <source>
        <dbReference type="EMBL" id="ROP39809.1"/>
    </source>
</evidence>
<evidence type="ECO:0000313" key="3">
    <source>
        <dbReference type="Proteomes" id="UP000268727"/>
    </source>
</evidence>
<reference evidence="2 3" key="1">
    <citation type="submission" date="2018-11" db="EMBL/GenBank/DDBJ databases">
        <title>Sequencing the genomes of 1000 actinobacteria strains.</title>
        <authorList>
            <person name="Klenk H.-P."/>
        </authorList>
    </citation>
    <scope>NUCLEOTIDE SEQUENCE [LARGE SCALE GENOMIC DNA]</scope>
    <source>
        <strain evidence="2 3">DSM 44231</strain>
    </source>
</reference>
<name>A0A3N1HBC7_9PSEU</name>
<comment type="caution">
    <text evidence="2">The sequence shown here is derived from an EMBL/GenBank/DDBJ whole genome shotgun (WGS) entry which is preliminary data.</text>
</comment>
<dbReference type="RefSeq" id="WP_123745227.1">
    <property type="nucleotide sequence ID" value="NZ_RJKM01000001.1"/>
</dbReference>
<sequence>MARRELLTVAEFCAEFKVARSTFYDWLAKGVAPRVRKLPNGQLRLDRRDIDTWFDGQEVAA</sequence>
<feature type="domain" description="Helix-turn-helix" evidence="1">
    <location>
        <begin position="6"/>
        <end position="57"/>
    </location>
</feature>
<dbReference type="EMBL" id="RJKM01000001">
    <property type="protein sequence ID" value="ROP39809.1"/>
    <property type="molecule type" value="Genomic_DNA"/>
</dbReference>
<dbReference type="InterPro" id="IPR041657">
    <property type="entry name" value="HTH_17"/>
</dbReference>